<gene>
    <name evidence="2" type="ORF">DES53_12229</name>
</gene>
<organism evidence="2 3">
    <name type="scientific">Roseimicrobium gellanilyticum</name>
    <dbReference type="NCBI Taxonomy" id="748857"/>
    <lineage>
        <taxon>Bacteria</taxon>
        <taxon>Pseudomonadati</taxon>
        <taxon>Verrucomicrobiota</taxon>
        <taxon>Verrucomicrobiia</taxon>
        <taxon>Verrucomicrobiales</taxon>
        <taxon>Verrucomicrobiaceae</taxon>
        <taxon>Roseimicrobium</taxon>
    </lineage>
</organism>
<keyword evidence="3" id="KW-1185">Reference proteome</keyword>
<accession>A0A366H2T7</accession>
<feature type="transmembrane region" description="Helical" evidence="1">
    <location>
        <begin position="127"/>
        <end position="146"/>
    </location>
</feature>
<keyword evidence="1" id="KW-0812">Transmembrane</keyword>
<protein>
    <submittedName>
        <fullName evidence="2">Uncharacterized membrane protein HdeD (DUF308 family)</fullName>
    </submittedName>
</protein>
<evidence type="ECO:0000256" key="1">
    <source>
        <dbReference type="SAM" id="Phobius"/>
    </source>
</evidence>
<comment type="caution">
    <text evidence="2">The sequence shown here is derived from an EMBL/GenBank/DDBJ whole genome shotgun (WGS) entry which is preliminary data.</text>
</comment>
<feature type="transmembrane region" description="Helical" evidence="1">
    <location>
        <begin position="70"/>
        <end position="89"/>
    </location>
</feature>
<sequence length="188" mass="20027">MKATLLHQLAQSWGWILLRGILAILFGFMAFAWPLITLQVLVILYGAYVFIDGVSAVIAAIAGGTVVPRWWLAMIGAFGIIAGLAVFFWPGITALVLLIFIGVTSIVRGIFEIIGAIALRKEISNEWMLALSGVASVGFGVIMVLFPGSGAIAMVWVIAVYAVAFGLLLTGLALRLRKHAHGGRPQPA</sequence>
<dbReference type="InterPro" id="IPR052712">
    <property type="entry name" value="Acid_resist_chaperone_HdeD"/>
</dbReference>
<feature type="transmembrane region" description="Helical" evidence="1">
    <location>
        <begin position="42"/>
        <end position="63"/>
    </location>
</feature>
<dbReference type="AlphaFoldDB" id="A0A366H2T7"/>
<dbReference type="InterPro" id="IPR005325">
    <property type="entry name" value="DUF308_memb"/>
</dbReference>
<keyword evidence="1" id="KW-1133">Transmembrane helix</keyword>
<feature type="transmembrane region" description="Helical" evidence="1">
    <location>
        <begin position="152"/>
        <end position="174"/>
    </location>
</feature>
<dbReference type="OrthoDB" id="193343at2"/>
<keyword evidence="1" id="KW-0472">Membrane</keyword>
<dbReference type="Pfam" id="PF03729">
    <property type="entry name" value="DUF308"/>
    <property type="match status" value="1"/>
</dbReference>
<dbReference type="PANTHER" id="PTHR34989">
    <property type="entry name" value="PROTEIN HDED"/>
    <property type="match status" value="1"/>
</dbReference>
<dbReference type="PANTHER" id="PTHR34989:SF1">
    <property type="entry name" value="PROTEIN HDED"/>
    <property type="match status" value="1"/>
</dbReference>
<reference evidence="2 3" key="1">
    <citation type="submission" date="2018-06" db="EMBL/GenBank/DDBJ databases">
        <title>Genomic Encyclopedia of Type Strains, Phase IV (KMG-IV): sequencing the most valuable type-strain genomes for metagenomic binning, comparative biology and taxonomic classification.</title>
        <authorList>
            <person name="Goeker M."/>
        </authorList>
    </citation>
    <scope>NUCLEOTIDE SEQUENCE [LARGE SCALE GENOMIC DNA]</scope>
    <source>
        <strain evidence="2 3">DSM 25532</strain>
    </source>
</reference>
<evidence type="ECO:0000313" key="2">
    <source>
        <dbReference type="EMBL" id="RBP35362.1"/>
    </source>
</evidence>
<evidence type="ECO:0000313" key="3">
    <source>
        <dbReference type="Proteomes" id="UP000253426"/>
    </source>
</evidence>
<dbReference type="EMBL" id="QNRR01000022">
    <property type="protein sequence ID" value="RBP35362.1"/>
    <property type="molecule type" value="Genomic_DNA"/>
</dbReference>
<dbReference type="GO" id="GO:0005886">
    <property type="term" value="C:plasma membrane"/>
    <property type="evidence" value="ECO:0007669"/>
    <property type="project" value="TreeGrafter"/>
</dbReference>
<name>A0A366H2T7_9BACT</name>
<proteinExistence type="predicted"/>
<feature type="transmembrane region" description="Helical" evidence="1">
    <location>
        <begin position="12"/>
        <end position="36"/>
    </location>
</feature>
<feature type="transmembrane region" description="Helical" evidence="1">
    <location>
        <begin position="95"/>
        <end position="115"/>
    </location>
</feature>
<dbReference type="Proteomes" id="UP000253426">
    <property type="component" value="Unassembled WGS sequence"/>
</dbReference>
<dbReference type="RefSeq" id="WP_113962357.1">
    <property type="nucleotide sequence ID" value="NZ_QNRR01000022.1"/>
</dbReference>